<keyword evidence="5" id="KW-0804">Transcription</keyword>
<dbReference type="InterPro" id="IPR013324">
    <property type="entry name" value="RNA_pol_sigma_r3/r4-like"/>
</dbReference>
<dbReference type="InterPro" id="IPR013325">
    <property type="entry name" value="RNA_pol_sigma_r2"/>
</dbReference>
<organism evidence="8 9">
    <name type="scientific">Aquisphaera giovannonii</name>
    <dbReference type="NCBI Taxonomy" id="406548"/>
    <lineage>
        <taxon>Bacteria</taxon>
        <taxon>Pseudomonadati</taxon>
        <taxon>Planctomycetota</taxon>
        <taxon>Planctomycetia</taxon>
        <taxon>Isosphaerales</taxon>
        <taxon>Isosphaeraceae</taxon>
        <taxon>Aquisphaera</taxon>
    </lineage>
</organism>
<keyword evidence="9" id="KW-1185">Reference proteome</keyword>
<dbReference type="GO" id="GO:0006352">
    <property type="term" value="P:DNA-templated transcription initiation"/>
    <property type="evidence" value="ECO:0007669"/>
    <property type="project" value="InterPro"/>
</dbReference>
<feature type="domain" description="RNA polymerase sigma-70 region 4" evidence="7">
    <location>
        <begin position="149"/>
        <end position="197"/>
    </location>
</feature>
<evidence type="ECO:0000256" key="1">
    <source>
        <dbReference type="ARBA" id="ARBA00010641"/>
    </source>
</evidence>
<dbReference type="Gene3D" id="1.10.1740.10">
    <property type="match status" value="1"/>
</dbReference>
<dbReference type="PANTHER" id="PTHR43133">
    <property type="entry name" value="RNA POLYMERASE ECF-TYPE SIGMA FACTO"/>
    <property type="match status" value="1"/>
</dbReference>
<dbReference type="Proteomes" id="UP000324233">
    <property type="component" value="Chromosome"/>
</dbReference>
<gene>
    <name evidence="8" type="primary">cnrH_1</name>
    <name evidence="8" type="ORF">OJF2_07820</name>
</gene>
<evidence type="ECO:0000313" key="8">
    <source>
        <dbReference type="EMBL" id="QEH32312.1"/>
    </source>
</evidence>
<dbReference type="InterPro" id="IPR014284">
    <property type="entry name" value="RNA_pol_sigma-70_dom"/>
</dbReference>
<dbReference type="OrthoDB" id="276109at2"/>
<dbReference type="GO" id="GO:0016987">
    <property type="term" value="F:sigma factor activity"/>
    <property type="evidence" value="ECO:0007669"/>
    <property type="project" value="UniProtKB-KW"/>
</dbReference>
<sequence length="209" mass="22926">MGLDGRETEELLRRVAGGDRDAAGRLLERHRGRLRRLVARRLDRRVAARLDPSDVVQDAMGIACLGVSGFARERPVPFSCWLRRQALTRLGWLHRFHLGAGKRSAAREACERPAASGSVGPTSPSPPDPRTGPSEAAARDDECELVRSVLARLAPADREVLTLRYIERLSMAEIGVRLGVGADAAKMRHARALRRFRRRLEGDAGGPAS</sequence>
<dbReference type="InterPro" id="IPR039425">
    <property type="entry name" value="RNA_pol_sigma-70-like"/>
</dbReference>
<reference evidence="8 9" key="1">
    <citation type="submission" date="2019-08" db="EMBL/GenBank/DDBJ databases">
        <title>Deep-cultivation of Planctomycetes and their phenomic and genomic characterization uncovers novel biology.</title>
        <authorList>
            <person name="Wiegand S."/>
            <person name="Jogler M."/>
            <person name="Boedeker C."/>
            <person name="Pinto D."/>
            <person name="Vollmers J."/>
            <person name="Rivas-Marin E."/>
            <person name="Kohn T."/>
            <person name="Peeters S.H."/>
            <person name="Heuer A."/>
            <person name="Rast P."/>
            <person name="Oberbeckmann S."/>
            <person name="Bunk B."/>
            <person name="Jeske O."/>
            <person name="Meyerdierks A."/>
            <person name="Storesund J.E."/>
            <person name="Kallscheuer N."/>
            <person name="Luecker S."/>
            <person name="Lage O.M."/>
            <person name="Pohl T."/>
            <person name="Merkel B.J."/>
            <person name="Hornburger P."/>
            <person name="Mueller R.-W."/>
            <person name="Bruemmer F."/>
            <person name="Labrenz M."/>
            <person name="Spormann A.M."/>
            <person name="Op den Camp H."/>
            <person name="Overmann J."/>
            <person name="Amann R."/>
            <person name="Jetten M.S.M."/>
            <person name="Mascher T."/>
            <person name="Medema M.H."/>
            <person name="Devos D.P."/>
            <person name="Kaster A.-K."/>
            <person name="Ovreas L."/>
            <person name="Rohde M."/>
            <person name="Galperin M.Y."/>
            <person name="Jogler C."/>
        </authorList>
    </citation>
    <scope>NUCLEOTIDE SEQUENCE [LARGE SCALE GENOMIC DNA]</scope>
    <source>
        <strain evidence="8 9">OJF2</strain>
    </source>
</reference>
<keyword evidence="3" id="KW-0731">Sigma factor</keyword>
<dbReference type="EMBL" id="CP042997">
    <property type="protein sequence ID" value="QEH32312.1"/>
    <property type="molecule type" value="Genomic_DNA"/>
</dbReference>
<keyword evidence="2" id="KW-0805">Transcription regulation</keyword>
<dbReference type="Pfam" id="PF04545">
    <property type="entry name" value="Sigma70_r4"/>
    <property type="match status" value="1"/>
</dbReference>
<dbReference type="SUPFAM" id="SSF88659">
    <property type="entry name" value="Sigma3 and sigma4 domains of RNA polymerase sigma factors"/>
    <property type="match status" value="1"/>
</dbReference>
<accession>A0A5B9VVP4</accession>
<dbReference type="RefSeq" id="WP_148591398.1">
    <property type="nucleotide sequence ID" value="NZ_CP042997.1"/>
</dbReference>
<evidence type="ECO:0000256" key="4">
    <source>
        <dbReference type="ARBA" id="ARBA00023125"/>
    </source>
</evidence>
<dbReference type="AlphaFoldDB" id="A0A5B9VVP4"/>
<dbReference type="Gene3D" id="1.10.10.10">
    <property type="entry name" value="Winged helix-like DNA-binding domain superfamily/Winged helix DNA-binding domain"/>
    <property type="match status" value="1"/>
</dbReference>
<protein>
    <submittedName>
        <fullName evidence="8">RNA polymerase sigma factor CnrH</fullName>
    </submittedName>
</protein>
<keyword evidence="4" id="KW-0238">DNA-binding</keyword>
<dbReference type="SUPFAM" id="SSF88946">
    <property type="entry name" value="Sigma2 domain of RNA polymerase sigma factors"/>
    <property type="match status" value="1"/>
</dbReference>
<comment type="similarity">
    <text evidence="1">Belongs to the sigma-70 factor family. ECF subfamily.</text>
</comment>
<dbReference type="PANTHER" id="PTHR43133:SF8">
    <property type="entry name" value="RNA POLYMERASE SIGMA FACTOR HI_1459-RELATED"/>
    <property type="match status" value="1"/>
</dbReference>
<evidence type="ECO:0000256" key="5">
    <source>
        <dbReference type="ARBA" id="ARBA00023163"/>
    </source>
</evidence>
<evidence type="ECO:0000256" key="2">
    <source>
        <dbReference type="ARBA" id="ARBA00023015"/>
    </source>
</evidence>
<dbReference type="NCBIfam" id="TIGR02937">
    <property type="entry name" value="sigma70-ECF"/>
    <property type="match status" value="1"/>
</dbReference>
<evidence type="ECO:0000256" key="3">
    <source>
        <dbReference type="ARBA" id="ARBA00023082"/>
    </source>
</evidence>
<feature type="region of interest" description="Disordered" evidence="6">
    <location>
        <begin position="107"/>
        <end position="140"/>
    </location>
</feature>
<dbReference type="GO" id="GO:0003677">
    <property type="term" value="F:DNA binding"/>
    <property type="evidence" value="ECO:0007669"/>
    <property type="project" value="UniProtKB-KW"/>
</dbReference>
<proteinExistence type="inferred from homology"/>
<evidence type="ECO:0000259" key="7">
    <source>
        <dbReference type="Pfam" id="PF04545"/>
    </source>
</evidence>
<name>A0A5B9VVP4_9BACT</name>
<dbReference type="InterPro" id="IPR007630">
    <property type="entry name" value="RNA_pol_sigma70_r4"/>
</dbReference>
<evidence type="ECO:0000313" key="9">
    <source>
        <dbReference type="Proteomes" id="UP000324233"/>
    </source>
</evidence>
<dbReference type="KEGG" id="agv:OJF2_07820"/>
<feature type="compositionally biased region" description="Low complexity" evidence="6">
    <location>
        <begin position="113"/>
        <end position="122"/>
    </location>
</feature>
<evidence type="ECO:0000256" key="6">
    <source>
        <dbReference type="SAM" id="MobiDB-lite"/>
    </source>
</evidence>
<dbReference type="InterPro" id="IPR036388">
    <property type="entry name" value="WH-like_DNA-bd_sf"/>
</dbReference>